<evidence type="ECO:0000313" key="3">
    <source>
        <dbReference type="Proteomes" id="UP000738325"/>
    </source>
</evidence>
<accession>A0A9P6UPD9</accession>
<dbReference type="Gene3D" id="3.30.70.270">
    <property type="match status" value="1"/>
</dbReference>
<dbReference type="AlphaFoldDB" id="A0A9P6UPD9"/>
<sequence>VVVYLDDILTYSRTRAEHLAHIRTILTLLRKIGPYVKSEKFTFMRKNTEFISQVGTRKRIHNNISLAKYDQLAFASFETHFENLKHGTKR</sequence>
<dbReference type="InterPro" id="IPR043128">
    <property type="entry name" value="Rev_trsase/Diguanyl_cyclase"/>
</dbReference>
<dbReference type="Proteomes" id="UP000738325">
    <property type="component" value="Unassembled WGS sequence"/>
</dbReference>
<gene>
    <name evidence="2" type="ORF">BGZ99_007683</name>
</gene>
<dbReference type="InterPro" id="IPR000477">
    <property type="entry name" value="RT_dom"/>
</dbReference>
<evidence type="ECO:0000313" key="2">
    <source>
        <dbReference type="EMBL" id="KAG0315080.1"/>
    </source>
</evidence>
<dbReference type="InterPro" id="IPR043502">
    <property type="entry name" value="DNA/RNA_pol_sf"/>
</dbReference>
<name>A0A9P6UPD9_9FUNG</name>
<dbReference type="EMBL" id="JAAAIP010000565">
    <property type="protein sequence ID" value="KAG0315080.1"/>
    <property type="molecule type" value="Genomic_DNA"/>
</dbReference>
<comment type="caution">
    <text evidence="2">The sequence shown here is derived from an EMBL/GenBank/DDBJ whole genome shotgun (WGS) entry which is preliminary data.</text>
</comment>
<feature type="domain" description="Reverse transcriptase" evidence="1">
    <location>
        <begin position="1"/>
        <end position="51"/>
    </location>
</feature>
<proteinExistence type="predicted"/>
<protein>
    <recommendedName>
        <fullName evidence="1">Reverse transcriptase domain-containing protein</fullName>
    </recommendedName>
</protein>
<organism evidence="2 3">
    <name type="scientific">Dissophora globulifera</name>
    <dbReference type="NCBI Taxonomy" id="979702"/>
    <lineage>
        <taxon>Eukaryota</taxon>
        <taxon>Fungi</taxon>
        <taxon>Fungi incertae sedis</taxon>
        <taxon>Mucoromycota</taxon>
        <taxon>Mortierellomycotina</taxon>
        <taxon>Mortierellomycetes</taxon>
        <taxon>Mortierellales</taxon>
        <taxon>Mortierellaceae</taxon>
        <taxon>Dissophora</taxon>
    </lineage>
</organism>
<reference evidence="2" key="1">
    <citation type="journal article" date="2020" name="Fungal Divers.">
        <title>Resolving the Mortierellaceae phylogeny through synthesis of multi-gene phylogenetics and phylogenomics.</title>
        <authorList>
            <person name="Vandepol N."/>
            <person name="Liber J."/>
            <person name="Desiro A."/>
            <person name="Na H."/>
            <person name="Kennedy M."/>
            <person name="Barry K."/>
            <person name="Grigoriev I.V."/>
            <person name="Miller A.N."/>
            <person name="O'Donnell K."/>
            <person name="Stajich J.E."/>
            <person name="Bonito G."/>
        </authorList>
    </citation>
    <scope>NUCLEOTIDE SEQUENCE</scope>
    <source>
        <strain evidence="2">REB-010B</strain>
    </source>
</reference>
<dbReference type="SUPFAM" id="SSF56672">
    <property type="entry name" value="DNA/RNA polymerases"/>
    <property type="match status" value="1"/>
</dbReference>
<dbReference type="Pfam" id="PF00078">
    <property type="entry name" value="RVT_1"/>
    <property type="match status" value="1"/>
</dbReference>
<keyword evidence="3" id="KW-1185">Reference proteome</keyword>
<evidence type="ECO:0000259" key="1">
    <source>
        <dbReference type="Pfam" id="PF00078"/>
    </source>
</evidence>
<dbReference type="OrthoDB" id="2442328at2759"/>
<feature type="non-terminal residue" evidence="2">
    <location>
        <position position="1"/>
    </location>
</feature>